<keyword evidence="1" id="KW-0472">Membrane</keyword>
<evidence type="ECO:0000313" key="3">
    <source>
        <dbReference type="Proteomes" id="UP000282818"/>
    </source>
</evidence>
<reference evidence="2 3" key="1">
    <citation type="submission" date="2019-01" db="EMBL/GenBank/DDBJ databases">
        <authorList>
            <person name="Chen W.-M."/>
        </authorList>
    </citation>
    <scope>NUCLEOTIDE SEQUENCE [LARGE SCALE GENOMIC DNA]</scope>
    <source>
        <strain evidence="2 3">HPM-16</strain>
    </source>
</reference>
<sequence length="235" mass="26781">MSEESLIYLLIIALIGSIAVSVSYFITRRETNARNVSNRLQWLGKQTLHCLEAISMLKAAGCMPELLDRLNRHALRYIEEISTLAPDSDLMTQVNAQKETADRMTQGQRGFTSDRDLKRFQIYVNYTENLLKDMVEKNELPYALGSSYAKELYWLNIRVVANAHVSQANQLLTENDKLTALSHYKHAKAVLVRAMVPPKQKQPLIDEIQPRILELEPKKIYRGGALEDSLDSYLG</sequence>
<accession>A0A437Q936</accession>
<evidence type="ECO:0000256" key="1">
    <source>
        <dbReference type="SAM" id="Phobius"/>
    </source>
</evidence>
<protein>
    <submittedName>
        <fullName evidence="2">DNA topoisomerase I</fullName>
    </submittedName>
</protein>
<dbReference type="Proteomes" id="UP000282818">
    <property type="component" value="Unassembled WGS sequence"/>
</dbReference>
<feature type="transmembrane region" description="Helical" evidence="1">
    <location>
        <begin position="6"/>
        <end position="26"/>
    </location>
</feature>
<keyword evidence="2" id="KW-0413">Isomerase</keyword>
<organism evidence="2 3">
    <name type="scientific">Neptunomonas marina</name>
    <dbReference type="NCBI Taxonomy" id="1815562"/>
    <lineage>
        <taxon>Bacteria</taxon>
        <taxon>Pseudomonadati</taxon>
        <taxon>Pseudomonadota</taxon>
        <taxon>Gammaproteobacteria</taxon>
        <taxon>Oceanospirillales</taxon>
        <taxon>Oceanospirillaceae</taxon>
        <taxon>Neptunomonas</taxon>
    </lineage>
</organism>
<keyword evidence="1" id="KW-0812">Transmembrane</keyword>
<proteinExistence type="predicted"/>
<dbReference type="RefSeq" id="WP_127693792.1">
    <property type="nucleotide sequence ID" value="NZ_SACQ01000003.1"/>
</dbReference>
<dbReference type="GO" id="GO:0016853">
    <property type="term" value="F:isomerase activity"/>
    <property type="evidence" value="ECO:0007669"/>
    <property type="project" value="UniProtKB-KW"/>
</dbReference>
<name>A0A437Q936_9GAMM</name>
<dbReference type="EMBL" id="SACQ01000003">
    <property type="protein sequence ID" value="RVU30947.1"/>
    <property type="molecule type" value="Genomic_DNA"/>
</dbReference>
<keyword evidence="3" id="KW-1185">Reference proteome</keyword>
<comment type="caution">
    <text evidence="2">The sequence shown here is derived from an EMBL/GenBank/DDBJ whole genome shotgun (WGS) entry which is preliminary data.</text>
</comment>
<gene>
    <name evidence="2" type="ORF">EOE65_08000</name>
</gene>
<evidence type="ECO:0000313" key="2">
    <source>
        <dbReference type="EMBL" id="RVU30947.1"/>
    </source>
</evidence>
<keyword evidence="1" id="KW-1133">Transmembrane helix</keyword>
<dbReference type="AlphaFoldDB" id="A0A437Q936"/>